<dbReference type="AlphaFoldDB" id="A0A2L0EZY8"/>
<evidence type="ECO:0000313" key="2">
    <source>
        <dbReference type="Proteomes" id="UP000238348"/>
    </source>
</evidence>
<organism evidence="1 2">
    <name type="scientific">Sorangium cellulosum</name>
    <name type="common">Polyangium cellulosum</name>
    <dbReference type="NCBI Taxonomy" id="56"/>
    <lineage>
        <taxon>Bacteria</taxon>
        <taxon>Pseudomonadati</taxon>
        <taxon>Myxococcota</taxon>
        <taxon>Polyangia</taxon>
        <taxon>Polyangiales</taxon>
        <taxon>Polyangiaceae</taxon>
        <taxon>Sorangium</taxon>
    </lineage>
</organism>
<sequence>MRTAPVERPGYYWLAYEWDNLLFSCGICNGTHKRNLFPLGNPEKRARSRRAKLSVEEPLLVHPAQEEPEQLVGYRDEYA</sequence>
<protein>
    <recommendedName>
        <fullName evidence="3">HNH domain-containing protein</fullName>
    </recommendedName>
</protein>
<evidence type="ECO:0008006" key="3">
    <source>
        <dbReference type="Google" id="ProtNLM"/>
    </source>
</evidence>
<reference evidence="1 2" key="1">
    <citation type="submission" date="2015-09" db="EMBL/GenBank/DDBJ databases">
        <title>Sorangium comparison.</title>
        <authorList>
            <person name="Zaburannyi N."/>
            <person name="Bunk B."/>
            <person name="Overmann J."/>
            <person name="Mueller R."/>
        </authorList>
    </citation>
    <scope>NUCLEOTIDE SEQUENCE [LARGE SCALE GENOMIC DNA]</scope>
    <source>
        <strain evidence="1 2">So ce26</strain>
    </source>
</reference>
<evidence type="ECO:0000313" key="1">
    <source>
        <dbReference type="EMBL" id="AUX44887.1"/>
    </source>
</evidence>
<dbReference type="RefSeq" id="WP_159397473.1">
    <property type="nucleotide sequence ID" value="NZ_CP012673.1"/>
</dbReference>
<dbReference type="EMBL" id="CP012673">
    <property type="protein sequence ID" value="AUX44887.1"/>
    <property type="molecule type" value="Genomic_DNA"/>
</dbReference>
<dbReference type="Proteomes" id="UP000238348">
    <property type="component" value="Chromosome"/>
</dbReference>
<name>A0A2L0EZY8_SORCE</name>
<dbReference type="OrthoDB" id="9816185at2"/>
<proteinExistence type="predicted"/>
<accession>A0A2L0EZY8</accession>
<gene>
    <name evidence="1" type="ORF">SOCE26_063570</name>
</gene>